<dbReference type="PROSITE" id="PS50928">
    <property type="entry name" value="ABC_TM1"/>
    <property type="match status" value="1"/>
</dbReference>
<proteinExistence type="inferred from homology"/>
<feature type="domain" description="ABC transmembrane type-1" evidence="8">
    <location>
        <begin position="99"/>
        <end position="308"/>
    </location>
</feature>
<evidence type="ECO:0000313" key="10">
    <source>
        <dbReference type="Proteomes" id="UP001279553"/>
    </source>
</evidence>
<comment type="caution">
    <text evidence="9">The sequence shown here is derived from an EMBL/GenBank/DDBJ whole genome shotgun (WGS) entry which is preliminary data.</text>
</comment>
<dbReference type="PANTHER" id="PTHR43163">
    <property type="entry name" value="DIPEPTIDE TRANSPORT SYSTEM PERMEASE PROTEIN DPPB-RELATED"/>
    <property type="match status" value="1"/>
</dbReference>
<name>A0AAW9DU61_ACIAO</name>
<feature type="transmembrane region" description="Helical" evidence="7">
    <location>
        <begin position="105"/>
        <end position="126"/>
    </location>
</feature>
<evidence type="ECO:0000256" key="7">
    <source>
        <dbReference type="RuleBase" id="RU363032"/>
    </source>
</evidence>
<keyword evidence="6 7" id="KW-0472">Membrane</keyword>
<gene>
    <name evidence="9" type="ORF">SIL87_18570</name>
</gene>
<keyword evidence="4 7" id="KW-0812">Transmembrane</keyword>
<feature type="transmembrane region" description="Helical" evidence="7">
    <location>
        <begin position="239"/>
        <end position="261"/>
    </location>
</feature>
<evidence type="ECO:0000256" key="4">
    <source>
        <dbReference type="ARBA" id="ARBA00022692"/>
    </source>
</evidence>
<evidence type="ECO:0000256" key="5">
    <source>
        <dbReference type="ARBA" id="ARBA00022989"/>
    </source>
</evidence>
<sequence>MPARLATMLAQRLGLALITLWLLSMVVFAGAQLLPGNVGRAILGPLASPVAVATLNRQLGTNLPIPVQYWRWISNFVTGNMGISYTYRTPVAPFVIAALLNSLKLAAVAFVIVVPLSIIGGVYAAMHARTWIDKTISIAGLSMTVIPEFVSSIILILILGIWLHWLPIAATPPPHAGPLVVIDHLILPALPLVFILFGYIARMARAGTIDALDADYTRTAILKGLPRSVVIRRHVLRNALLPTITVVATQVGYLVGGLVIVETLFRYQGIGSLILTAARSKDFPMLEGGILTIGIVYVLVTMLADIALILLNPRLRTGGR</sequence>
<evidence type="ECO:0000259" key="8">
    <source>
        <dbReference type="PROSITE" id="PS50928"/>
    </source>
</evidence>
<dbReference type="RefSeq" id="WP_319615613.1">
    <property type="nucleotide sequence ID" value="NZ_JAWXYB010000018.1"/>
</dbReference>
<keyword evidence="2 7" id="KW-0813">Transport</keyword>
<comment type="similarity">
    <text evidence="7">Belongs to the binding-protein-dependent transport system permease family.</text>
</comment>
<keyword evidence="5 7" id="KW-1133">Transmembrane helix</keyword>
<feature type="transmembrane region" description="Helical" evidence="7">
    <location>
        <begin position="290"/>
        <end position="311"/>
    </location>
</feature>
<dbReference type="EMBL" id="JAWXYB010000018">
    <property type="protein sequence ID" value="MDX5932759.1"/>
    <property type="molecule type" value="Genomic_DNA"/>
</dbReference>
<feature type="transmembrane region" description="Helical" evidence="7">
    <location>
        <begin position="185"/>
        <end position="201"/>
    </location>
</feature>
<evidence type="ECO:0000256" key="3">
    <source>
        <dbReference type="ARBA" id="ARBA00022475"/>
    </source>
</evidence>
<dbReference type="Gene3D" id="1.10.3720.10">
    <property type="entry name" value="MetI-like"/>
    <property type="match status" value="1"/>
</dbReference>
<accession>A0AAW9DU61</accession>
<feature type="transmembrane region" description="Helical" evidence="7">
    <location>
        <begin position="138"/>
        <end position="165"/>
    </location>
</feature>
<dbReference type="Pfam" id="PF19300">
    <property type="entry name" value="BPD_transp_1_N"/>
    <property type="match status" value="1"/>
</dbReference>
<keyword evidence="3" id="KW-1003">Cell membrane</keyword>
<dbReference type="Pfam" id="PF00528">
    <property type="entry name" value="BPD_transp_1"/>
    <property type="match status" value="1"/>
</dbReference>
<evidence type="ECO:0000256" key="2">
    <source>
        <dbReference type="ARBA" id="ARBA00022448"/>
    </source>
</evidence>
<evidence type="ECO:0000313" key="9">
    <source>
        <dbReference type="EMBL" id="MDX5932759.1"/>
    </source>
</evidence>
<dbReference type="PANTHER" id="PTHR43163:SF3">
    <property type="entry name" value="PEPTIDE ABC TRANSPORTER PERMEASE PROTEIN"/>
    <property type="match status" value="1"/>
</dbReference>
<dbReference type="AlphaFoldDB" id="A0AAW9DU61"/>
<protein>
    <submittedName>
        <fullName evidence="9">ABC transporter permease</fullName>
    </submittedName>
</protein>
<dbReference type="GO" id="GO:0005886">
    <property type="term" value="C:plasma membrane"/>
    <property type="evidence" value="ECO:0007669"/>
    <property type="project" value="UniProtKB-SubCell"/>
</dbReference>
<dbReference type="InterPro" id="IPR045621">
    <property type="entry name" value="BPD_transp_1_N"/>
</dbReference>
<dbReference type="InterPro" id="IPR000515">
    <property type="entry name" value="MetI-like"/>
</dbReference>
<dbReference type="SUPFAM" id="SSF161098">
    <property type="entry name" value="MetI-like"/>
    <property type="match status" value="1"/>
</dbReference>
<reference evidence="9 10" key="1">
    <citation type="submission" date="2023-11" db="EMBL/GenBank/DDBJ databases">
        <title>MicrobeMod: A computational toolkit for identifying prokaryotic methylation and restriction-modification with nanopore sequencing.</title>
        <authorList>
            <person name="Crits-Christoph A."/>
            <person name="Kang S.C."/>
            <person name="Lee H."/>
            <person name="Ostrov N."/>
        </authorList>
    </citation>
    <scope>NUCLEOTIDE SEQUENCE [LARGE SCALE GENOMIC DNA]</scope>
    <source>
        <strain evidence="9 10">DSMZ 700</strain>
    </source>
</reference>
<comment type="subcellular location">
    <subcellularLocation>
        <location evidence="1 7">Cell membrane</location>
        <topology evidence="1 7">Multi-pass membrane protein</topology>
    </subcellularLocation>
</comment>
<evidence type="ECO:0000256" key="6">
    <source>
        <dbReference type="ARBA" id="ARBA00023136"/>
    </source>
</evidence>
<dbReference type="Proteomes" id="UP001279553">
    <property type="component" value="Unassembled WGS sequence"/>
</dbReference>
<dbReference type="CDD" id="cd06261">
    <property type="entry name" value="TM_PBP2"/>
    <property type="match status" value="1"/>
</dbReference>
<dbReference type="GO" id="GO:0055085">
    <property type="term" value="P:transmembrane transport"/>
    <property type="evidence" value="ECO:0007669"/>
    <property type="project" value="InterPro"/>
</dbReference>
<organism evidence="9 10">
    <name type="scientific">Acidiphilium acidophilum</name>
    <name type="common">Thiobacillus acidophilus</name>
    <dbReference type="NCBI Taxonomy" id="76588"/>
    <lineage>
        <taxon>Bacteria</taxon>
        <taxon>Pseudomonadati</taxon>
        <taxon>Pseudomonadota</taxon>
        <taxon>Alphaproteobacteria</taxon>
        <taxon>Acetobacterales</taxon>
        <taxon>Acidocellaceae</taxon>
        <taxon>Acidiphilium</taxon>
    </lineage>
</organism>
<keyword evidence="10" id="KW-1185">Reference proteome</keyword>
<evidence type="ECO:0000256" key="1">
    <source>
        <dbReference type="ARBA" id="ARBA00004651"/>
    </source>
</evidence>
<dbReference type="InterPro" id="IPR035906">
    <property type="entry name" value="MetI-like_sf"/>
</dbReference>